<dbReference type="EMBL" id="BAAAEJ010000004">
    <property type="protein sequence ID" value="GAA0386958.1"/>
    <property type="molecule type" value="Genomic_DNA"/>
</dbReference>
<proteinExistence type="predicted"/>
<comment type="caution">
    <text evidence="1">The sequence shown here is derived from an EMBL/GenBank/DDBJ whole genome shotgun (WGS) entry which is preliminary data.</text>
</comment>
<evidence type="ECO:0000313" key="1">
    <source>
        <dbReference type="EMBL" id="GAA0386958.1"/>
    </source>
</evidence>
<dbReference type="Proteomes" id="UP001500791">
    <property type="component" value="Unassembled WGS sequence"/>
</dbReference>
<accession>A0ABP3I238</accession>
<keyword evidence="2" id="KW-1185">Reference proteome</keyword>
<evidence type="ECO:0000313" key="2">
    <source>
        <dbReference type="Proteomes" id="UP001500791"/>
    </source>
</evidence>
<organism evidence="1 2">
    <name type="scientific">Brevundimonas terrae</name>
    <dbReference type="NCBI Taxonomy" id="363631"/>
    <lineage>
        <taxon>Bacteria</taxon>
        <taxon>Pseudomonadati</taxon>
        <taxon>Pseudomonadota</taxon>
        <taxon>Alphaproteobacteria</taxon>
        <taxon>Caulobacterales</taxon>
        <taxon>Caulobacteraceae</taxon>
        <taxon>Brevundimonas</taxon>
    </lineage>
</organism>
<sequence>MKSDKQVSSVNAGKRHMRITRMSLRMGGRQFEPGTKALNSCYEIIPQLSDVSAFNLPTLPQDIDRFCEAYTERRR</sequence>
<reference evidence="2" key="1">
    <citation type="journal article" date="2019" name="Int. J. Syst. Evol. Microbiol.">
        <title>The Global Catalogue of Microorganisms (GCM) 10K type strain sequencing project: providing services to taxonomists for standard genome sequencing and annotation.</title>
        <authorList>
            <consortium name="The Broad Institute Genomics Platform"/>
            <consortium name="The Broad Institute Genome Sequencing Center for Infectious Disease"/>
            <person name="Wu L."/>
            <person name="Ma J."/>
        </authorList>
    </citation>
    <scope>NUCLEOTIDE SEQUENCE [LARGE SCALE GENOMIC DNA]</scope>
    <source>
        <strain evidence="2">JCM 13476</strain>
    </source>
</reference>
<protein>
    <submittedName>
        <fullName evidence="1">Uncharacterized protein</fullName>
    </submittedName>
</protein>
<gene>
    <name evidence="1" type="ORF">GCM10009093_12230</name>
</gene>
<name>A0ABP3I238_9CAUL</name>